<protein>
    <submittedName>
        <fullName evidence="5">CAZy families GH20 protein</fullName>
    </submittedName>
</protein>
<feature type="non-terminal residue" evidence="5">
    <location>
        <position position="125"/>
    </location>
</feature>
<evidence type="ECO:0000259" key="4">
    <source>
        <dbReference type="Pfam" id="PF00728"/>
    </source>
</evidence>
<dbReference type="AlphaFoldDB" id="A0A060C8D6"/>
<dbReference type="InterPro" id="IPR017853">
    <property type="entry name" value="GH"/>
</dbReference>
<organism evidence="5">
    <name type="scientific">uncultured Cellulomonas sp</name>
    <dbReference type="NCBI Taxonomy" id="189682"/>
    <lineage>
        <taxon>Bacteria</taxon>
        <taxon>Bacillati</taxon>
        <taxon>Actinomycetota</taxon>
        <taxon>Actinomycetes</taxon>
        <taxon>Micrococcales</taxon>
        <taxon>Cellulomonadaceae</taxon>
        <taxon>Cellulomonas</taxon>
        <taxon>environmental samples</taxon>
    </lineage>
</organism>
<accession>A0A060C8D6</accession>
<evidence type="ECO:0000256" key="1">
    <source>
        <dbReference type="ARBA" id="ARBA00006285"/>
    </source>
</evidence>
<feature type="region of interest" description="Disordered" evidence="3">
    <location>
        <begin position="105"/>
        <end position="125"/>
    </location>
</feature>
<dbReference type="GO" id="GO:0004563">
    <property type="term" value="F:beta-N-acetylhexosaminidase activity"/>
    <property type="evidence" value="ECO:0007669"/>
    <property type="project" value="UniProtKB-ARBA"/>
</dbReference>
<evidence type="ECO:0000313" key="5">
    <source>
        <dbReference type="EMBL" id="AIA91469.1"/>
    </source>
</evidence>
<dbReference type="SUPFAM" id="SSF51445">
    <property type="entry name" value="(Trans)glycosidases"/>
    <property type="match status" value="1"/>
</dbReference>
<dbReference type="InterPro" id="IPR015883">
    <property type="entry name" value="Glyco_hydro_20_cat"/>
</dbReference>
<dbReference type="EMBL" id="KF124154">
    <property type="protein sequence ID" value="AIA91469.1"/>
    <property type="molecule type" value="Genomic_DNA"/>
</dbReference>
<dbReference type="Gene3D" id="3.20.20.80">
    <property type="entry name" value="Glycosidases"/>
    <property type="match status" value="1"/>
</dbReference>
<dbReference type="GO" id="GO:0005975">
    <property type="term" value="P:carbohydrate metabolic process"/>
    <property type="evidence" value="ECO:0007669"/>
    <property type="project" value="InterPro"/>
</dbReference>
<feature type="domain" description="Glycoside hydrolase family 20 catalytic" evidence="4">
    <location>
        <begin position="58"/>
        <end position="100"/>
    </location>
</feature>
<feature type="compositionally biased region" description="Polar residues" evidence="3">
    <location>
        <begin position="112"/>
        <end position="125"/>
    </location>
</feature>
<proteinExistence type="inferred from homology"/>
<sequence length="125" mass="13706">MGIVGRDYATVTELVIRVAIKIRKSHYSHLSSPKDYSLRALRPFSEVEYCQGLLFDNYQGGDWEHLREVARARGIALVPEIDVPGHTNAALHAVAESDPDGVARPAYEASRWGSSTLTTRAPATG</sequence>
<dbReference type="Pfam" id="PF00728">
    <property type="entry name" value="Glyco_hydro_20"/>
    <property type="match status" value="1"/>
</dbReference>
<evidence type="ECO:0000256" key="3">
    <source>
        <dbReference type="SAM" id="MobiDB-lite"/>
    </source>
</evidence>
<reference evidence="5" key="1">
    <citation type="journal article" date="2013" name="Environ. Microbiol.">
        <title>Seasonally variable intestinal metagenomes of the red palm weevil (Rhynchophorus ferrugineus).</title>
        <authorList>
            <person name="Jia S."/>
            <person name="Zhang X."/>
            <person name="Zhang G."/>
            <person name="Yin A."/>
            <person name="Zhang S."/>
            <person name="Li F."/>
            <person name="Wang L."/>
            <person name="Zhao D."/>
            <person name="Yun Q."/>
            <person name="Tala"/>
            <person name="Wang J."/>
            <person name="Sun G."/>
            <person name="Baabdullah M."/>
            <person name="Yu X."/>
            <person name="Hu S."/>
            <person name="Al-Mssallem I.S."/>
            <person name="Yu J."/>
        </authorList>
    </citation>
    <scope>NUCLEOTIDE SEQUENCE</scope>
</reference>
<evidence type="ECO:0000256" key="2">
    <source>
        <dbReference type="ARBA" id="ARBA00022801"/>
    </source>
</evidence>
<keyword evidence="2" id="KW-0378">Hydrolase</keyword>
<name>A0A060C8D6_9CELL</name>
<comment type="similarity">
    <text evidence="1">Belongs to the glycosyl hydrolase 20 family.</text>
</comment>